<proteinExistence type="predicted"/>
<dbReference type="Proteomes" id="UP000630615">
    <property type="component" value="Unassembled WGS sequence"/>
</dbReference>
<organism evidence="1 2">
    <name type="scientific">Enterococcus wangshanyuanii</name>
    <dbReference type="NCBI Taxonomy" id="2005703"/>
    <lineage>
        <taxon>Bacteria</taxon>
        <taxon>Bacillati</taxon>
        <taxon>Bacillota</taxon>
        <taxon>Bacilli</taxon>
        <taxon>Lactobacillales</taxon>
        <taxon>Enterococcaceae</taxon>
        <taxon>Enterococcus</taxon>
    </lineage>
</organism>
<keyword evidence="2" id="KW-1185">Reference proteome</keyword>
<dbReference type="EMBL" id="BMKI01000003">
    <property type="protein sequence ID" value="GGC90372.1"/>
    <property type="molecule type" value="Genomic_DNA"/>
</dbReference>
<protein>
    <recommendedName>
        <fullName evidence="3">DUF2877 domain-containing protein</fullName>
    </recommendedName>
</protein>
<name>A0ABQ1P4H5_9ENTE</name>
<reference evidence="2" key="1">
    <citation type="journal article" date="2019" name="Int. J. Syst. Evol. Microbiol.">
        <title>The Global Catalogue of Microorganisms (GCM) 10K type strain sequencing project: providing services to taxonomists for standard genome sequencing and annotation.</title>
        <authorList>
            <consortium name="The Broad Institute Genomics Platform"/>
            <consortium name="The Broad Institute Genome Sequencing Center for Infectious Disease"/>
            <person name="Wu L."/>
            <person name="Ma J."/>
        </authorList>
    </citation>
    <scope>NUCLEOTIDE SEQUENCE [LARGE SCALE GENOMIC DNA]</scope>
    <source>
        <strain evidence="2">CGMCC 1.15942</strain>
    </source>
</reference>
<evidence type="ECO:0008006" key="3">
    <source>
        <dbReference type="Google" id="ProtNLM"/>
    </source>
</evidence>
<comment type="caution">
    <text evidence="1">The sequence shown here is derived from an EMBL/GenBank/DDBJ whole genome shotgun (WGS) entry which is preliminary data.</text>
</comment>
<sequence>MQEQTIISTYLTELNLFGKMGKIHSVFDRSFNISVNDRLINVNTATDFLSSFGMTISAVHFDQLQPYCQQGNLVKLTRDSLTVYSQLGIQTIQLTPISKEELKIQQVIYREEKLQSLLELLEAKHLEEAIGLPIGKKETDYFAQLAENKGTNLEPIVTYLIGRGKGLTPSGDDILLGYLFMLKTYEHLDASAVAEQIKRHIKATTSISENYFYALLDNYVSSVVMDVWRSLERNEAMEQVAEKIDRLLEVGHTSGHDMCYGVLLGTKAVIKEQVQ</sequence>
<dbReference type="Pfam" id="PF11392">
    <property type="entry name" value="AllH"/>
    <property type="match status" value="1"/>
</dbReference>
<evidence type="ECO:0000313" key="2">
    <source>
        <dbReference type="Proteomes" id="UP000630615"/>
    </source>
</evidence>
<dbReference type="InterPro" id="IPR021530">
    <property type="entry name" value="AllH-like"/>
</dbReference>
<evidence type="ECO:0000313" key="1">
    <source>
        <dbReference type="EMBL" id="GGC90372.1"/>
    </source>
</evidence>
<dbReference type="RefSeq" id="WP_088270988.1">
    <property type="nucleotide sequence ID" value="NZ_BMKI01000003.1"/>
</dbReference>
<gene>
    <name evidence="1" type="ORF">GCM10011573_20000</name>
</gene>
<accession>A0ABQ1P4H5</accession>